<accession>A0ACB6S7J6</accession>
<protein>
    <submittedName>
        <fullName evidence="1">Uncharacterized protein</fullName>
    </submittedName>
</protein>
<dbReference type="EMBL" id="MU006711">
    <property type="protein sequence ID" value="KAF2629107.1"/>
    <property type="molecule type" value="Genomic_DNA"/>
</dbReference>
<evidence type="ECO:0000313" key="1">
    <source>
        <dbReference type="EMBL" id="KAF2629107.1"/>
    </source>
</evidence>
<organism evidence="1 2">
    <name type="scientific">Macroventuria anomochaeta</name>
    <dbReference type="NCBI Taxonomy" id="301207"/>
    <lineage>
        <taxon>Eukaryota</taxon>
        <taxon>Fungi</taxon>
        <taxon>Dikarya</taxon>
        <taxon>Ascomycota</taxon>
        <taxon>Pezizomycotina</taxon>
        <taxon>Dothideomycetes</taxon>
        <taxon>Pleosporomycetidae</taxon>
        <taxon>Pleosporales</taxon>
        <taxon>Pleosporineae</taxon>
        <taxon>Didymellaceae</taxon>
        <taxon>Macroventuria</taxon>
    </lineage>
</organism>
<proteinExistence type="predicted"/>
<reference evidence="1" key="1">
    <citation type="journal article" date="2020" name="Stud. Mycol.">
        <title>101 Dothideomycetes genomes: a test case for predicting lifestyles and emergence of pathogens.</title>
        <authorList>
            <person name="Haridas S."/>
            <person name="Albert R."/>
            <person name="Binder M."/>
            <person name="Bloem J."/>
            <person name="Labutti K."/>
            <person name="Salamov A."/>
            <person name="Andreopoulos B."/>
            <person name="Baker S."/>
            <person name="Barry K."/>
            <person name="Bills G."/>
            <person name="Bluhm B."/>
            <person name="Cannon C."/>
            <person name="Castanera R."/>
            <person name="Culley D."/>
            <person name="Daum C."/>
            <person name="Ezra D."/>
            <person name="Gonzalez J."/>
            <person name="Henrissat B."/>
            <person name="Kuo A."/>
            <person name="Liang C."/>
            <person name="Lipzen A."/>
            <person name="Lutzoni F."/>
            <person name="Magnuson J."/>
            <person name="Mondo S."/>
            <person name="Nolan M."/>
            <person name="Ohm R."/>
            <person name="Pangilinan J."/>
            <person name="Park H.-J."/>
            <person name="Ramirez L."/>
            <person name="Alfaro M."/>
            <person name="Sun H."/>
            <person name="Tritt A."/>
            <person name="Yoshinaga Y."/>
            <person name="Zwiers L.-H."/>
            <person name="Turgeon B."/>
            <person name="Goodwin S."/>
            <person name="Spatafora J."/>
            <person name="Crous P."/>
            <person name="Grigoriev I."/>
        </authorList>
    </citation>
    <scope>NUCLEOTIDE SEQUENCE</scope>
    <source>
        <strain evidence="1">CBS 525.71</strain>
    </source>
</reference>
<gene>
    <name evidence="1" type="ORF">BU25DRAFT_26924</name>
</gene>
<evidence type="ECO:0000313" key="2">
    <source>
        <dbReference type="Proteomes" id="UP000799754"/>
    </source>
</evidence>
<sequence length="236" mass="26221">MRAPSHIDFRTAVKMSQQAAIISGISKLTPLPTYQPQIVDDCYSYTPSPEPDLRFTPEIEQDGFPFSRGATPQTPAEPFGYSDPLPLVENMDYLDCQPWSSDGLVPVGLGFADMEMLLPDDNWMTPEPEEMAQANMFAQNVEMQGTFDALLGTMPEDWSNFQIPPQDDVVPDAKAVDSALDSGIVMQGEWTQHSKQNMYVDTANMITSTPYIPKMQAIPGSAPVWEDVFMLSPIPY</sequence>
<name>A0ACB6S7J6_9PLEO</name>
<keyword evidence="2" id="KW-1185">Reference proteome</keyword>
<comment type="caution">
    <text evidence="1">The sequence shown here is derived from an EMBL/GenBank/DDBJ whole genome shotgun (WGS) entry which is preliminary data.</text>
</comment>
<dbReference type="Proteomes" id="UP000799754">
    <property type="component" value="Unassembled WGS sequence"/>
</dbReference>